<dbReference type="Proteomes" id="UP000481109">
    <property type="component" value="Unassembled WGS sequence"/>
</dbReference>
<evidence type="ECO:0000256" key="1">
    <source>
        <dbReference type="SAM" id="MobiDB-lite"/>
    </source>
</evidence>
<feature type="transmembrane region" description="Helical" evidence="2">
    <location>
        <begin position="335"/>
        <end position="365"/>
    </location>
</feature>
<dbReference type="GO" id="GO:0140359">
    <property type="term" value="F:ABC-type transporter activity"/>
    <property type="evidence" value="ECO:0007669"/>
    <property type="project" value="InterPro"/>
</dbReference>
<organism evidence="3 4">
    <name type="scientific">Streptomyces mesophilus</name>
    <dbReference type="NCBI Taxonomy" id="1775132"/>
    <lineage>
        <taxon>Bacteria</taxon>
        <taxon>Bacillati</taxon>
        <taxon>Actinomycetota</taxon>
        <taxon>Actinomycetes</taxon>
        <taxon>Kitasatosporales</taxon>
        <taxon>Streptomycetaceae</taxon>
        <taxon>Streptomyces</taxon>
    </lineage>
</organism>
<evidence type="ECO:0000313" key="3">
    <source>
        <dbReference type="EMBL" id="NGO81328.1"/>
    </source>
</evidence>
<keyword evidence="4" id="KW-1185">Reference proteome</keyword>
<feature type="transmembrane region" description="Helical" evidence="2">
    <location>
        <begin position="479"/>
        <end position="498"/>
    </location>
</feature>
<feature type="compositionally biased region" description="Low complexity" evidence="1">
    <location>
        <begin position="256"/>
        <end position="273"/>
    </location>
</feature>
<proteinExistence type="predicted"/>
<feature type="transmembrane region" description="Helical" evidence="2">
    <location>
        <begin position="289"/>
        <end position="314"/>
    </location>
</feature>
<evidence type="ECO:0000313" key="4">
    <source>
        <dbReference type="Proteomes" id="UP000481109"/>
    </source>
</evidence>
<gene>
    <name evidence="3" type="ORF">G6045_37565</name>
</gene>
<comment type="caution">
    <text evidence="3">The sequence shown here is derived from an EMBL/GenBank/DDBJ whole genome shotgun (WGS) entry which is preliminary data.</text>
</comment>
<accession>A0A6G4XV55</accession>
<feature type="transmembrane region" description="Helical" evidence="2">
    <location>
        <begin position="417"/>
        <end position="438"/>
    </location>
</feature>
<feature type="region of interest" description="Disordered" evidence="1">
    <location>
        <begin position="248"/>
        <end position="273"/>
    </location>
</feature>
<dbReference type="RefSeq" id="WP_165336726.1">
    <property type="nucleotide sequence ID" value="NZ_JAAKZW010000310.1"/>
</dbReference>
<keyword evidence="2" id="KW-0812">Transmembrane</keyword>
<feature type="transmembrane region" description="Helical" evidence="2">
    <location>
        <begin position="385"/>
        <end position="410"/>
    </location>
</feature>
<dbReference type="Gene3D" id="2.60.120.200">
    <property type="match status" value="1"/>
</dbReference>
<keyword evidence="2" id="KW-0472">Membrane</keyword>
<dbReference type="EMBL" id="JAAKZW010000310">
    <property type="protein sequence ID" value="NGO81328.1"/>
    <property type="molecule type" value="Genomic_DNA"/>
</dbReference>
<sequence>MTATQTPPVTPYRSSAVPAGRDGFAQLLRAEWTKLRTVRRWNLTLLGAVLVTVLISLFTASSSSVQLGGGDRPPAPTGPGGEQILDSFRYVHRNLPADGTVTVRIADFRTDTSVTPEWAKAGVLVKKSDAQGASYAAMMLTPEHGVRMQHDFVHDTSGGAASADEPRWLRLTRDGTNLTGYQSADGKEWTKVATAQVPGLTGTVQVGMFVASPTVTELDRQFGAASIGDRPTRSTATFDQVTVTGAQGGWQHTDIGEPPAGESGSSESGGTFTVTGSGDIAPATQHGDLAMMSLSGTQLGLVLIGALGVLFITAEYRRGMIRTTFAASPRRGRVLLAKAVVVGAVTFVAALVATVASFLIAQPILRSNGHKPPQFPEVSLTDGPVLRAVVGSAVLLALIAVLALGLGALLRHTAAAITTVVVLFVAPLILVTALPIGFAQFLQQVTPLAGFAIQETATRYDHVARMCLPEEGCYPQGPWLGIATLFLYAVAVLALAIWRVRRRDA</sequence>
<name>A0A6G4XV55_9ACTN</name>
<evidence type="ECO:0000256" key="2">
    <source>
        <dbReference type="SAM" id="Phobius"/>
    </source>
</evidence>
<feature type="transmembrane region" description="Helical" evidence="2">
    <location>
        <begin position="41"/>
        <end position="60"/>
    </location>
</feature>
<dbReference type="GO" id="GO:0005886">
    <property type="term" value="C:plasma membrane"/>
    <property type="evidence" value="ECO:0007669"/>
    <property type="project" value="UniProtKB-SubCell"/>
</dbReference>
<reference evidence="3 4" key="1">
    <citation type="submission" date="2020-02" db="EMBL/GenBank/DDBJ databases">
        <title>Whole-genome analyses of novel actinobacteria.</title>
        <authorList>
            <person name="Sahin N."/>
            <person name="Tokatli A."/>
        </authorList>
    </citation>
    <scope>NUCLEOTIDE SEQUENCE [LARGE SCALE GENOMIC DNA]</scope>
    <source>
        <strain evidence="3 4">YC504</strain>
    </source>
</reference>
<dbReference type="PANTHER" id="PTHR37305:SF1">
    <property type="entry name" value="MEMBRANE PROTEIN"/>
    <property type="match status" value="1"/>
</dbReference>
<dbReference type="AlphaFoldDB" id="A0A6G4XV55"/>
<keyword evidence="2" id="KW-1133">Transmembrane helix</keyword>
<dbReference type="PANTHER" id="PTHR37305">
    <property type="entry name" value="INTEGRAL MEMBRANE PROTEIN-RELATED"/>
    <property type="match status" value="1"/>
</dbReference>
<protein>
    <submittedName>
        <fullName evidence="3">ABC transporter permease subunit</fullName>
    </submittedName>
</protein>